<evidence type="ECO:0000313" key="3">
    <source>
        <dbReference type="Proteomes" id="UP000324897"/>
    </source>
</evidence>
<feature type="non-terminal residue" evidence="2">
    <location>
        <position position="1"/>
    </location>
</feature>
<protein>
    <submittedName>
        <fullName evidence="2">Uncharacterized protein</fullName>
    </submittedName>
</protein>
<dbReference type="Gramene" id="TVU39998">
    <property type="protein sequence ID" value="TVU39998"/>
    <property type="gene ID" value="EJB05_13443"/>
</dbReference>
<name>A0A5J9VVR0_9POAL</name>
<feature type="compositionally biased region" description="Basic and acidic residues" evidence="1">
    <location>
        <begin position="83"/>
        <end position="97"/>
    </location>
</feature>
<proteinExistence type="predicted"/>
<comment type="caution">
    <text evidence="2">The sequence shown here is derived from an EMBL/GenBank/DDBJ whole genome shotgun (WGS) entry which is preliminary data.</text>
</comment>
<dbReference type="AlphaFoldDB" id="A0A5J9VVR0"/>
<evidence type="ECO:0000256" key="1">
    <source>
        <dbReference type="SAM" id="MobiDB-lite"/>
    </source>
</evidence>
<accession>A0A5J9VVR0</accession>
<sequence length="157" mass="17870">ECQLSLEHGWSTIQKECLKFQADYERIERHHQSGIPHTEHFLSMYADERSTKHFTHPRQVDGGGINKTPDSSQPIPNNKRPMGRKEGSKGEGEEWRRAGTIQGHARKDGLYGKRERNKPEGGEMEQDSHDSAGKVNVGARNEDHVLRCQRLGARCED</sequence>
<dbReference type="EMBL" id="RWGY01000007">
    <property type="protein sequence ID" value="TVU39998.1"/>
    <property type="molecule type" value="Genomic_DNA"/>
</dbReference>
<dbReference type="Proteomes" id="UP000324897">
    <property type="component" value="Chromosome 4"/>
</dbReference>
<organism evidence="2 3">
    <name type="scientific">Eragrostis curvula</name>
    <name type="common">weeping love grass</name>
    <dbReference type="NCBI Taxonomy" id="38414"/>
    <lineage>
        <taxon>Eukaryota</taxon>
        <taxon>Viridiplantae</taxon>
        <taxon>Streptophyta</taxon>
        <taxon>Embryophyta</taxon>
        <taxon>Tracheophyta</taxon>
        <taxon>Spermatophyta</taxon>
        <taxon>Magnoliopsida</taxon>
        <taxon>Liliopsida</taxon>
        <taxon>Poales</taxon>
        <taxon>Poaceae</taxon>
        <taxon>PACMAD clade</taxon>
        <taxon>Chloridoideae</taxon>
        <taxon>Eragrostideae</taxon>
        <taxon>Eragrostidinae</taxon>
        <taxon>Eragrostis</taxon>
    </lineage>
</organism>
<reference evidence="2 3" key="1">
    <citation type="journal article" date="2019" name="Sci. Rep.">
        <title>A high-quality genome of Eragrostis curvula grass provides insights into Poaceae evolution and supports new strategies to enhance forage quality.</title>
        <authorList>
            <person name="Carballo J."/>
            <person name="Santos B.A.C.M."/>
            <person name="Zappacosta D."/>
            <person name="Garbus I."/>
            <person name="Selva J.P."/>
            <person name="Gallo C.A."/>
            <person name="Diaz A."/>
            <person name="Albertini E."/>
            <person name="Caccamo M."/>
            <person name="Echenique V."/>
        </authorList>
    </citation>
    <scope>NUCLEOTIDE SEQUENCE [LARGE SCALE GENOMIC DNA]</scope>
    <source>
        <strain evidence="3">cv. Victoria</strain>
        <tissue evidence="2">Leaf</tissue>
    </source>
</reference>
<gene>
    <name evidence="2" type="ORF">EJB05_13443</name>
</gene>
<evidence type="ECO:0000313" key="2">
    <source>
        <dbReference type="EMBL" id="TVU39998.1"/>
    </source>
</evidence>
<feature type="compositionally biased region" description="Basic and acidic residues" evidence="1">
    <location>
        <begin position="105"/>
        <end position="132"/>
    </location>
</feature>
<keyword evidence="3" id="KW-1185">Reference proteome</keyword>
<feature type="region of interest" description="Disordered" evidence="1">
    <location>
        <begin position="54"/>
        <end position="142"/>
    </location>
</feature>